<dbReference type="PROSITE" id="PS51831">
    <property type="entry name" value="HD"/>
    <property type="match status" value="1"/>
</dbReference>
<dbReference type="InterPro" id="IPR023023">
    <property type="entry name" value="dNTPase_2"/>
</dbReference>
<dbReference type="Gene3D" id="1.10.3210.10">
    <property type="entry name" value="Hypothetical protein af1432"/>
    <property type="match status" value="2"/>
</dbReference>
<gene>
    <name evidence="5" type="primary">dgt</name>
    <name evidence="5" type="ORF">ACFSQT_08815</name>
</gene>
<protein>
    <recommendedName>
        <fullName evidence="2">Deoxyguanosinetriphosphate triphosphohydrolase-like protein</fullName>
    </recommendedName>
</protein>
<dbReference type="InterPro" id="IPR006261">
    <property type="entry name" value="dGTPase"/>
</dbReference>
<organism evidence="5 6">
    <name type="scientific">Mesorhizobium calcicola</name>
    <dbReference type="NCBI Taxonomy" id="1300310"/>
    <lineage>
        <taxon>Bacteria</taxon>
        <taxon>Pseudomonadati</taxon>
        <taxon>Pseudomonadota</taxon>
        <taxon>Alphaproteobacteria</taxon>
        <taxon>Hyphomicrobiales</taxon>
        <taxon>Phyllobacteriaceae</taxon>
        <taxon>Mesorhizobium</taxon>
    </lineage>
</organism>
<evidence type="ECO:0000256" key="1">
    <source>
        <dbReference type="ARBA" id="ARBA00022801"/>
    </source>
</evidence>
<proteinExistence type="inferred from homology"/>
<dbReference type="InterPro" id="IPR050135">
    <property type="entry name" value="dGTPase-like"/>
</dbReference>
<name>A0ABW4WCQ5_9HYPH</name>
<feature type="domain" description="HD" evidence="4">
    <location>
        <begin position="79"/>
        <end position="254"/>
    </location>
</feature>
<keyword evidence="6" id="KW-1185">Reference proteome</keyword>
<dbReference type="Proteomes" id="UP001597349">
    <property type="component" value="Unassembled WGS sequence"/>
</dbReference>
<dbReference type="CDD" id="cd00077">
    <property type="entry name" value="HDc"/>
    <property type="match status" value="1"/>
</dbReference>
<feature type="region of interest" description="Disordered" evidence="3">
    <location>
        <begin position="316"/>
        <end position="353"/>
    </location>
</feature>
<comment type="similarity">
    <text evidence="2">Belongs to the dGTPase family. Type 2 subfamily.</text>
</comment>
<dbReference type="SMART" id="SM00471">
    <property type="entry name" value="HDc"/>
    <property type="match status" value="1"/>
</dbReference>
<evidence type="ECO:0000313" key="6">
    <source>
        <dbReference type="Proteomes" id="UP001597349"/>
    </source>
</evidence>
<sequence>MAKPPKSPSKTAPKSKIKLYTSNDETREVVRGGADPQNKDYRHNYSRDHGRIIHSASFRRQQGKTQVFPSRESDFFRSRLTHSLEVAQIAQGIAEFINYTYKTTLPEPIDVRLCFAAGLVHDIGHPPFGHNGEGALDNAMLEYGGFEGNAQTLRILTRLEKKVKYAKPLDGDGDIRAGLNLCHRTLASILKYDNMIKAVRPEGSKVEKGYYATEKTIVENIKSSVVGDFKLKRGKEFKSLECSIMDLADDIAYSVYDLEDCLKVGFLSPAKILATKDALLDKVAASVSKQIKEDVSKEDVLDVFFDIFAGLFQGEPDNDESGAGVDVTGSPDGAGMRDHEDRDSLQPAEAARRQKLEAEREGFKRFTAVYKTSRLISDDGYNRTELSSQLVHEFISSVELDYNEQCPPLSQVKLSKGRLRRKEVLKQYTYEAAIYAPRVKLGEYRGYDVVTDLFEALMADKGDILMPEDVRERFNKADNITGRAREVCDFVAGMTDRYAIEFWARLKSDSAESMFKPI</sequence>
<dbReference type="HAMAP" id="MF_01212">
    <property type="entry name" value="dGTPase_type2"/>
    <property type="match status" value="1"/>
</dbReference>
<dbReference type="Pfam" id="PF13286">
    <property type="entry name" value="HD_assoc"/>
    <property type="match status" value="1"/>
</dbReference>
<dbReference type="InterPro" id="IPR003607">
    <property type="entry name" value="HD/PDEase_dom"/>
</dbReference>
<feature type="region of interest" description="Disordered" evidence="3">
    <location>
        <begin position="1"/>
        <end position="44"/>
    </location>
</feature>
<dbReference type="PANTHER" id="PTHR11373:SF32">
    <property type="entry name" value="DEOXYGUANOSINETRIPHOSPHATE TRIPHOSPHOHYDROLASE"/>
    <property type="match status" value="1"/>
</dbReference>
<evidence type="ECO:0000259" key="4">
    <source>
        <dbReference type="PROSITE" id="PS51831"/>
    </source>
</evidence>
<dbReference type="EMBL" id="JBHUGY010000016">
    <property type="protein sequence ID" value="MFD2053202.1"/>
    <property type="molecule type" value="Genomic_DNA"/>
</dbReference>
<dbReference type="RefSeq" id="WP_095090270.1">
    <property type="nucleotide sequence ID" value="NZ_JBHUGY010000016.1"/>
</dbReference>
<evidence type="ECO:0000256" key="3">
    <source>
        <dbReference type="SAM" id="MobiDB-lite"/>
    </source>
</evidence>
<dbReference type="InterPro" id="IPR006674">
    <property type="entry name" value="HD_domain"/>
</dbReference>
<feature type="compositionally biased region" description="Basic and acidic residues" evidence="3">
    <location>
        <begin position="335"/>
        <end position="353"/>
    </location>
</feature>
<evidence type="ECO:0000313" key="5">
    <source>
        <dbReference type="EMBL" id="MFD2053202.1"/>
    </source>
</evidence>
<keyword evidence="1 2" id="KW-0378">Hydrolase</keyword>
<evidence type="ECO:0000256" key="2">
    <source>
        <dbReference type="HAMAP-Rule" id="MF_01212"/>
    </source>
</evidence>
<feature type="compositionally biased region" description="Low complexity" evidence="3">
    <location>
        <begin position="1"/>
        <end position="14"/>
    </location>
</feature>
<dbReference type="InterPro" id="IPR026875">
    <property type="entry name" value="PHydrolase_assoc_dom"/>
</dbReference>
<dbReference type="PANTHER" id="PTHR11373">
    <property type="entry name" value="DEOXYNUCLEOSIDE TRIPHOSPHATE TRIPHOSPHOHYDROLASE"/>
    <property type="match status" value="1"/>
</dbReference>
<accession>A0ABW4WCQ5</accession>
<dbReference type="SUPFAM" id="SSF109604">
    <property type="entry name" value="HD-domain/PDEase-like"/>
    <property type="match status" value="2"/>
</dbReference>
<comment type="caution">
    <text evidence="5">The sequence shown here is derived from an EMBL/GenBank/DDBJ whole genome shotgun (WGS) entry which is preliminary data.</text>
</comment>
<dbReference type="NCBIfam" id="TIGR01353">
    <property type="entry name" value="dGTP_triPase"/>
    <property type="match status" value="1"/>
</dbReference>
<dbReference type="Pfam" id="PF01966">
    <property type="entry name" value="HD"/>
    <property type="match status" value="1"/>
</dbReference>
<reference evidence="6" key="1">
    <citation type="journal article" date="2019" name="Int. J. Syst. Evol. Microbiol.">
        <title>The Global Catalogue of Microorganisms (GCM) 10K type strain sequencing project: providing services to taxonomists for standard genome sequencing and annotation.</title>
        <authorList>
            <consortium name="The Broad Institute Genomics Platform"/>
            <consortium name="The Broad Institute Genome Sequencing Center for Infectious Disease"/>
            <person name="Wu L."/>
            <person name="Ma J."/>
        </authorList>
    </citation>
    <scope>NUCLEOTIDE SEQUENCE [LARGE SCALE GENOMIC DNA]</scope>
    <source>
        <strain evidence="6">CGMCC 1.16226</strain>
    </source>
</reference>